<dbReference type="InterPro" id="IPR015886">
    <property type="entry name" value="H2TH_FPG"/>
</dbReference>
<feature type="region of interest" description="Disordered" evidence="15">
    <location>
        <begin position="346"/>
        <end position="379"/>
    </location>
</feature>
<dbReference type="STRING" id="1169540.A0A0G4FHX2"/>
<keyword evidence="7" id="KW-0862">Zinc</keyword>
<dbReference type="PROSITE" id="PS51999">
    <property type="entry name" value="ZF_GRF"/>
    <property type="match status" value="2"/>
</dbReference>
<reference evidence="18 19" key="1">
    <citation type="submission" date="2014-11" db="EMBL/GenBank/DDBJ databases">
        <authorList>
            <person name="Zhu J."/>
            <person name="Qi W."/>
            <person name="Song R."/>
        </authorList>
    </citation>
    <scope>NUCLEOTIDE SEQUENCE [LARGE SCALE GENOMIC DNA]</scope>
</reference>
<dbReference type="OrthoDB" id="441647at2759"/>
<feature type="domain" description="GRF-type" evidence="17">
    <location>
        <begin position="506"/>
        <end position="548"/>
    </location>
</feature>
<accession>A0A0G4FHX2</accession>
<keyword evidence="19" id="KW-1185">Reference proteome</keyword>
<dbReference type="Proteomes" id="UP000041254">
    <property type="component" value="Unassembled WGS sequence"/>
</dbReference>
<evidence type="ECO:0000256" key="1">
    <source>
        <dbReference type="ARBA" id="ARBA00009409"/>
    </source>
</evidence>
<feature type="compositionally biased region" description="Gly residues" evidence="15">
    <location>
        <begin position="430"/>
        <end position="440"/>
    </location>
</feature>
<dbReference type="Gene3D" id="1.10.8.50">
    <property type="match status" value="1"/>
</dbReference>
<dbReference type="PANTHER" id="PTHR22993:SF10">
    <property type="entry name" value="ENDONUCLEASE 8-LIKE 3"/>
    <property type="match status" value="1"/>
</dbReference>
<dbReference type="PROSITE" id="PS01242">
    <property type="entry name" value="ZF_FPG_1"/>
    <property type="match status" value="1"/>
</dbReference>
<dbReference type="InterPro" id="IPR010979">
    <property type="entry name" value="Ribosomal_uS13-like_H2TH"/>
</dbReference>
<evidence type="ECO:0000256" key="5">
    <source>
        <dbReference type="ARBA" id="ARBA00022771"/>
    </source>
</evidence>
<evidence type="ECO:0000256" key="3">
    <source>
        <dbReference type="ARBA" id="ARBA00022723"/>
    </source>
</evidence>
<dbReference type="EC" id="4.2.99.18" evidence="2"/>
<evidence type="ECO:0000256" key="4">
    <source>
        <dbReference type="ARBA" id="ARBA00022763"/>
    </source>
</evidence>
<gene>
    <name evidence="18" type="ORF">Vbra_15410</name>
</gene>
<dbReference type="InterPro" id="IPR000214">
    <property type="entry name" value="Znf_DNA_glyclase/AP_lyase"/>
</dbReference>
<evidence type="ECO:0000256" key="8">
    <source>
        <dbReference type="ARBA" id="ARBA00023125"/>
    </source>
</evidence>
<dbReference type="PANTHER" id="PTHR22993">
    <property type="entry name" value="FORMAMIDOPYRIMIDINE-DNA GLYCOSYLASE"/>
    <property type="match status" value="1"/>
</dbReference>
<dbReference type="AlphaFoldDB" id="A0A0G4FHX2"/>
<evidence type="ECO:0000256" key="13">
    <source>
        <dbReference type="ARBA" id="ARBA00044632"/>
    </source>
</evidence>
<dbReference type="InterPro" id="IPR035937">
    <property type="entry name" value="FPG_N"/>
</dbReference>
<evidence type="ECO:0000256" key="12">
    <source>
        <dbReference type="ARBA" id="ARBA00023295"/>
    </source>
</evidence>
<feature type="compositionally biased region" description="Pro residues" evidence="15">
    <location>
        <begin position="590"/>
        <end position="609"/>
    </location>
</feature>
<dbReference type="InterPro" id="IPR015887">
    <property type="entry name" value="DNA_glyclase_Znf_dom_DNA_BS"/>
</dbReference>
<feature type="compositionally biased region" description="Low complexity" evidence="15">
    <location>
        <begin position="355"/>
        <end position="366"/>
    </location>
</feature>
<feature type="region of interest" description="Disordered" evidence="15">
    <location>
        <begin position="576"/>
        <end position="649"/>
    </location>
</feature>
<dbReference type="Gene3D" id="3.20.190.10">
    <property type="entry name" value="MutM-like, N-terminal"/>
    <property type="match status" value="1"/>
</dbReference>
<evidence type="ECO:0000259" key="16">
    <source>
        <dbReference type="PROSITE" id="PS51066"/>
    </source>
</evidence>
<keyword evidence="8" id="KW-0238">DNA-binding</keyword>
<dbReference type="InParanoid" id="A0A0G4FHX2"/>
<dbReference type="GO" id="GO:0003684">
    <property type="term" value="F:damaged DNA binding"/>
    <property type="evidence" value="ECO:0007669"/>
    <property type="project" value="InterPro"/>
</dbReference>
<organism evidence="18 19">
    <name type="scientific">Vitrella brassicaformis (strain CCMP3155)</name>
    <dbReference type="NCBI Taxonomy" id="1169540"/>
    <lineage>
        <taxon>Eukaryota</taxon>
        <taxon>Sar</taxon>
        <taxon>Alveolata</taxon>
        <taxon>Colpodellida</taxon>
        <taxon>Vitrellaceae</taxon>
        <taxon>Vitrella</taxon>
    </lineage>
</organism>
<keyword evidence="3" id="KW-0479">Metal-binding</keyword>
<dbReference type="PROSITE" id="PS51066">
    <property type="entry name" value="ZF_FPG_2"/>
    <property type="match status" value="1"/>
</dbReference>
<evidence type="ECO:0000256" key="2">
    <source>
        <dbReference type="ARBA" id="ARBA00012720"/>
    </source>
</evidence>
<dbReference type="InterPro" id="IPR010666">
    <property type="entry name" value="Znf_GRF"/>
</dbReference>
<feature type="compositionally biased region" description="Low complexity" evidence="15">
    <location>
        <begin position="402"/>
        <end position="414"/>
    </location>
</feature>
<dbReference type="VEuPathDB" id="CryptoDB:Vbra_15410"/>
<sequence>MVEGPGCKRNGERLRCLAGQRIIRVALGPDAAQALCNQRVKRVFTVGKELFIIAEDADHCLRLHFGMQGHIRLSKTDSAEAAAAAEPAPSLPQQHPHPSSGIERFLVRQDSAGNDGQPASSASALPPGRNPFTPSLANHSSRPEAKQPMKRPAENGAGAAGEKAIKRAKGGDGGAAGGKDRSLTIEIVCERDIVRVFEGTVEVRTVRYALKVEERRSLDILAAYFDFQRAVGLIRGDARRVCDIAMDQNILPGVGNMIKVEGLHNAGVHPELRGVDLSPDVAMRLVRCLRDFASIMYKREGKIPLATFMKVYNKLTCVACGTRVEVIREGHYNRLTYLCPTCQPRAGPPQPAAPVPAGAPSAPLAAHRPPAGGRQEGESAQDAIMLDSDQQHQRFDHQVHPQQQQQQQQQQQKQPMHPRLPSRPPAAAAAGGGGDGGGAGGGGGGSGIAVLSPRGEGVRCGCGVLCALRTVYREGANKGRMYYTCPKPQKAACKFFKWADENFPRCGHNKPAVLRQVVKQGPNNGRYFFACSIKGTYSCGFFEWADGQIQQAGSNEGTNISCSGTSAGYKAFTKPLNMMQPRPHPHPTHPHPQPRPLAPRPPPRPPPPLMQGGGRGRPAAPNRAPPLPRAPSVDAPAGGIGAAHGSYVY</sequence>
<keyword evidence="11" id="KW-0511">Multifunctional enzyme</keyword>
<dbReference type="GO" id="GO:0019104">
    <property type="term" value="F:DNA N-glycosylase activity"/>
    <property type="evidence" value="ECO:0007669"/>
    <property type="project" value="TreeGrafter"/>
</dbReference>
<evidence type="ECO:0000256" key="10">
    <source>
        <dbReference type="ARBA" id="ARBA00023239"/>
    </source>
</evidence>
<feature type="region of interest" description="Disordered" evidence="15">
    <location>
        <begin position="392"/>
        <end position="440"/>
    </location>
</feature>
<comment type="catalytic activity">
    <reaction evidence="13">
        <text>2'-deoxyribonucleotide-(2'-deoxyribose 5'-phosphate)-2'-deoxyribonucleotide-DNA = a 3'-end 2'-deoxyribonucleotide-(2,3-dehydro-2,3-deoxyribose 5'-phosphate)-DNA + a 5'-end 5'-phospho-2'-deoxyribonucleoside-DNA + H(+)</text>
        <dbReference type="Rhea" id="RHEA:66592"/>
        <dbReference type="Rhea" id="RHEA-COMP:13180"/>
        <dbReference type="Rhea" id="RHEA-COMP:16897"/>
        <dbReference type="Rhea" id="RHEA-COMP:17067"/>
        <dbReference type="ChEBI" id="CHEBI:15378"/>
        <dbReference type="ChEBI" id="CHEBI:136412"/>
        <dbReference type="ChEBI" id="CHEBI:157695"/>
        <dbReference type="ChEBI" id="CHEBI:167181"/>
        <dbReference type="EC" id="4.2.99.18"/>
    </reaction>
</comment>
<evidence type="ECO:0000256" key="14">
    <source>
        <dbReference type="PROSITE-ProRule" id="PRU00391"/>
    </source>
</evidence>
<comment type="similarity">
    <text evidence="1">Belongs to the FPG family.</text>
</comment>
<feature type="compositionally biased region" description="Low complexity" evidence="15">
    <location>
        <begin position="79"/>
        <end position="100"/>
    </location>
</feature>
<dbReference type="GO" id="GO:0006284">
    <property type="term" value="P:base-excision repair"/>
    <property type="evidence" value="ECO:0007669"/>
    <property type="project" value="InterPro"/>
</dbReference>
<dbReference type="Pfam" id="PF06839">
    <property type="entry name" value="Zn_ribbon_GRF"/>
    <property type="match status" value="2"/>
</dbReference>
<dbReference type="SMART" id="SM01232">
    <property type="entry name" value="H2TH"/>
    <property type="match status" value="1"/>
</dbReference>
<name>A0A0G4FHX2_VITBC</name>
<evidence type="ECO:0000313" key="18">
    <source>
        <dbReference type="EMBL" id="CEM12688.1"/>
    </source>
</evidence>
<dbReference type="SUPFAM" id="SSF46946">
    <property type="entry name" value="S13-like H2TH domain"/>
    <property type="match status" value="1"/>
</dbReference>
<dbReference type="GO" id="GO:0008270">
    <property type="term" value="F:zinc ion binding"/>
    <property type="evidence" value="ECO:0007669"/>
    <property type="project" value="UniProtKB-KW"/>
</dbReference>
<keyword evidence="12" id="KW-0326">Glycosidase</keyword>
<feature type="region of interest" description="Disordered" evidence="15">
    <location>
        <begin position="78"/>
        <end position="178"/>
    </location>
</feature>
<evidence type="ECO:0000256" key="15">
    <source>
        <dbReference type="SAM" id="MobiDB-lite"/>
    </source>
</evidence>
<keyword evidence="5 14" id="KW-0863">Zinc-finger</keyword>
<feature type="compositionally biased region" description="Basic and acidic residues" evidence="15">
    <location>
        <begin position="141"/>
        <end position="153"/>
    </location>
</feature>
<keyword evidence="6" id="KW-0378">Hydrolase</keyword>
<evidence type="ECO:0000256" key="11">
    <source>
        <dbReference type="ARBA" id="ARBA00023268"/>
    </source>
</evidence>
<dbReference type="EMBL" id="CDMY01000436">
    <property type="protein sequence ID" value="CEM12688.1"/>
    <property type="molecule type" value="Genomic_DNA"/>
</dbReference>
<feature type="domain" description="GRF-type" evidence="17">
    <location>
        <begin position="460"/>
        <end position="502"/>
    </location>
</feature>
<dbReference type="GO" id="GO:0140078">
    <property type="term" value="F:class I DNA-(apurinic or apyrimidinic site) endonuclease activity"/>
    <property type="evidence" value="ECO:0007669"/>
    <property type="project" value="UniProtKB-EC"/>
</dbReference>
<keyword evidence="4" id="KW-0227">DNA damage</keyword>
<keyword evidence="9" id="KW-0234">DNA repair</keyword>
<proteinExistence type="inferred from homology"/>
<feature type="domain" description="FPG-type" evidence="16">
    <location>
        <begin position="310"/>
        <end position="344"/>
    </location>
</feature>
<evidence type="ECO:0000256" key="7">
    <source>
        <dbReference type="ARBA" id="ARBA00022833"/>
    </source>
</evidence>
<dbReference type="SUPFAM" id="SSF81624">
    <property type="entry name" value="N-terminal domain of MutM-like DNA repair proteins"/>
    <property type="match status" value="1"/>
</dbReference>
<evidence type="ECO:0000259" key="17">
    <source>
        <dbReference type="PROSITE" id="PS51999"/>
    </source>
</evidence>
<evidence type="ECO:0000256" key="9">
    <source>
        <dbReference type="ARBA" id="ARBA00023204"/>
    </source>
</evidence>
<dbReference type="GO" id="GO:0005634">
    <property type="term" value="C:nucleus"/>
    <property type="evidence" value="ECO:0007669"/>
    <property type="project" value="TreeGrafter"/>
</dbReference>
<evidence type="ECO:0000313" key="19">
    <source>
        <dbReference type="Proteomes" id="UP000041254"/>
    </source>
</evidence>
<keyword evidence="10" id="KW-0456">Lyase</keyword>
<feature type="compositionally biased region" description="Polar residues" evidence="15">
    <location>
        <begin position="111"/>
        <end position="123"/>
    </location>
</feature>
<protein>
    <recommendedName>
        <fullName evidence="2">DNA-(apurinic or apyrimidinic site) lyase</fullName>
        <ecNumber evidence="2">4.2.99.18</ecNumber>
    </recommendedName>
</protein>
<evidence type="ECO:0000256" key="6">
    <source>
        <dbReference type="ARBA" id="ARBA00022801"/>
    </source>
</evidence>